<name>A0ABV4UBH6_9BACT</name>
<feature type="region of interest" description="Disordered" evidence="1">
    <location>
        <begin position="182"/>
        <end position="253"/>
    </location>
</feature>
<feature type="region of interest" description="Disordered" evidence="1">
    <location>
        <begin position="1"/>
        <end position="20"/>
    </location>
</feature>
<organism evidence="2 3">
    <name type="scientific">Natronomicrosphaera hydrolytica</name>
    <dbReference type="NCBI Taxonomy" id="3242702"/>
    <lineage>
        <taxon>Bacteria</taxon>
        <taxon>Pseudomonadati</taxon>
        <taxon>Planctomycetota</taxon>
        <taxon>Phycisphaerae</taxon>
        <taxon>Phycisphaerales</taxon>
        <taxon>Phycisphaeraceae</taxon>
        <taxon>Natronomicrosphaera</taxon>
    </lineage>
</organism>
<dbReference type="EMBL" id="JBGUBD010000014">
    <property type="protein sequence ID" value="MFA9480054.1"/>
    <property type="molecule type" value="Genomic_DNA"/>
</dbReference>
<gene>
    <name evidence="2" type="ORF">ACERK3_17400</name>
</gene>
<evidence type="ECO:0000256" key="1">
    <source>
        <dbReference type="SAM" id="MobiDB-lite"/>
    </source>
</evidence>
<feature type="region of interest" description="Disordered" evidence="1">
    <location>
        <begin position="141"/>
        <end position="166"/>
    </location>
</feature>
<feature type="compositionally biased region" description="Low complexity" evidence="1">
    <location>
        <begin position="1"/>
        <end position="15"/>
    </location>
</feature>
<evidence type="ECO:0000313" key="2">
    <source>
        <dbReference type="EMBL" id="MFA9480054.1"/>
    </source>
</evidence>
<dbReference type="Proteomes" id="UP001575105">
    <property type="component" value="Unassembled WGS sequence"/>
</dbReference>
<feature type="compositionally biased region" description="Low complexity" evidence="1">
    <location>
        <begin position="144"/>
        <end position="166"/>
    </location>
</feature>
<reference evidence="2 3" key="1">
    <citation type="submission" date="2024-08" db="EMBL/GenBank/DDBJ databases">
        <title>Whole-genome sequencing of halo(alkali)philic microorganisms from hypersaline lakes.</title>
        <authorList>
            <person name="Sorokin D.Y."/>
            <person name="Merkel A.Y."/>
            <person name="Messina E."/>
            <person name="Yakimov M."/>
        </authorList>
    </citation>
    <scope>NUCLEOTIDE SEQUENCE [LARGE SCALE GENOMIC DNA]</scope>
    <source>
        <strain evidence="2 3">AB-hyl4</strain>
    </source>
</reference>
<protein>
    <submittedName>
        <fullName evidence="2">Uncharacterized protein</fullName>
    </submittedName>
</protein>
<accession>A0ABV4UBH6</accession>
<dbReference type="RefSeq" id="WP_425346975.1">
    <property type="nucleotide sequence ID" value="NZ_JBGUBD010000014.1"/>
</dbReference>
<keyword evidence="3" id="KW-1185">Reference proteome</keyword>
<evidence type="ECO:0000313" key="3">
    <source>
        <dbReference type="Proteomes" id="UP001575105"/>
    </source>
</evidence>
<feature type="compositionally biased region" description="Polar residues" evidence="1">
    <location>
        <begin position="193"/>
        <end position="216"/>
    </location>
</feature>
<comment type="caution">
    <text evidence="2">The sequence shown here is derived from an EMBL/GenBank/DDBJ whole genome shotgun (WGS) entry which is preliminary data.</text>
</comment>
<sequence>MIATAPHTTDTAPPTFAQQHHQATGFRAWPRWFTQTHFWRKTKAEHRAVVLELYQKIASQPATFSELGITVQRGQWAISMEALGKAAGCKEPRDTARRVLRNLKAAGIVDAHTVYGRTATHTQALTLVTWLDSDAYDTPGDWNAHSSAQPLAQPSAHSPAHSTAHSNTPAFYIQNYTTENTNERGEQAGPASQPGTPASGNPQGDQFSHHATSVAPNGQPKAATRAGDSPQPKAATSTATHTPPKASTGGDPTAEERALILSSVDNVKFYLWWGIGYFRNGMSAEGLKPATGNWYQHVDRWTDEDGKDRYNLNLDRWTLQQFVSFYWWRVCQHRRNENPQCNLSMPLWVKGKDRKRLFDQVKALQERGTPQQVWAYLDRLTTHFDLIRWKLGRLGQSLYLNENTISHGAVAPIVSEMVDWSQDRLEAEYEAMLKAQEKK</sequence>
<proteinExistence type="predicted"/>